<dbReference type="RefSeq" id="WP_092833569.1">
    <property type="nucleotide sequence ID" value="NZ_CP028290.1"/>
</dbReference>
<organism evidence="1 2">
    <name type="scientific">Paracidovorax cattleyae</name>
    <dbReference type="NCBI Taxonomy" id="80868"/>
    <lineage>
        <taxon>Bacteria</taxon>
        <taxon>Pseudomonadati</taxon>
        <taxon>Pseudomonadota</taxon>
        <taxon>Betaproteobacteria</taxon>
        <taxon>Burkholderiales</taxon>
        <taxon>Comamonadaceae</taxon>
        <taxon>Paracidovorax</taxon>
    </lineage>
</organism>
<dbReference type="Pfam" id="PF09487">
    <property type="entry name" value="HrpB2"/>
    <property type="match status" value="1"/>
</dbReference>
<reference evidence="2" key="1">
    <citation type="submission" date="2016-10" db="EMBL/GenBank/DDBJ databases">
        <authorList>
            <person name="Varghese N."/>
            <person name="Submissions S."/>
        </authorList>
    </citation>
    <scope>NUCLEOTIDE SEQUENCE [LARGE SCALE GENOMIC DNA]</scope>
    <source>
        <strain evidence="2">DSM 17101</strain>
    </source>
</reference>
<name>A0A1H0QEV9_9BURK</name>
<accession>A0A1H0QEV9</accession>
<keyword evidence="2" id="KW-1185">Reference proteome</keyword>
<dbReference type="EMBL" id="FNJL01000008">
    <property type="protein sequence ID" value="SDP15228.1"/>
    <property type="molecule type" value="Genomic_DNA"/>
</dbReference>
<gene>
    <name evidence="1" type="ORF">SAMN04489708_10852</name>
</gene>
<protein>
    <submittedName>
        <fullName evidence="1">Type III secretion inner rod protein HrpB2</fullName>
    </submittedName>
</protein>
<dbReference type="Proteomes" id="UP000199317">
    <property type="component" value="Unassembled WGS sequence"/>
</dbReference>
<dbReference type="AlphaFoldDB" id="A0A1H0QEV9"/>
<evidence type="ECO:0000313" key="1">
    <source>
        <dbReference type="EMBL" id="SDP15228.1"/>
    </source>
</evidence>
<dbReference type="InterPro" id="IPR013391">
    <property type="entry name" value="T3SS_HrpB2"/>
</dbReference>
<sequence>MNALQLPVSPAPAIESGAAQPSHLSALAEKFARLMEGKPQSTLSEMAPDSTVGNALMQQDESMRKALQDMHALAHAQKDNSMNDIDMTSRQIELMYRVSGMQFQFHAMVYLAQSGKSGLQTLMRNQ</sequence>
<proteinExistence type="predicted"/>
<evidence type="ECO:0000313" key="2">
    <source>
        <dbReference type="Proteomes" id="UP000199317"/>
    </source>
</evidence>
<dbReference type="OrthoDB" id="8811199at2"/>